<dbReference type="AlphaFoldDB" id="A0A4R2K570"/>
<accession>A0A4R2K570</accession>
<sequence>MTPRQREEYRLSTYAEREQLREIAQTVPCPEPPLGCGRPADEPCVNRIGEPLKHMDHTSRLRRAQAAKDPS</sequence>
<reference evidence="2 3" key="1">
    <citation type="submission" date="2019-03" db="EMBL/GenBank/DDBJ databases">
        <title>Genomic Encyclopedia of Type Strains, Phase IV (KMG-IV): sequencing the most valuable type-strain genomes for metagenomic binning, comparative biology and taxonomic classification.</title>
        <authorList>
            <person name="Goeker M."/>
        </authorList>
    </citation>
    <scope>NUCLEOTIDE SEQUENCE [LARGE SCALE GENOMIC DNA]</scope>
    <source>
        <strain evidence="2 3">DSM 45934</strain>
    </source>
</reference>
<dbReference type="EMBL" id="SLWS01000001">
    <property type="protein sequence ID" value="TCO64928.1"/>
    <property type="molecule type" value="Genomic_DNA"/>
</dbReference>
<dbReference type="Proteomes" id="UP000295680">
    <property type="component" value="Unassembled WGS sequence"/>
</dbReference>
<dbReference type="InterPro" id="IPR056911">
    <property type="entry name" value="Phage_Znf_bind_put"/>
</dbReference>
<gene>
    <name evidence="2" type="ORF">EV192_101712</name>
</gene>
<proteinExistence type="predicted"/>
<evidence type="ECO:0000313" key="3">
    <source>
        <dbReference type="Proteomes" id="UP000295680"/>
    </source>
</evidence>
<evidence type="ECO:0000313" key="2">
    <source>
        <dbReference type="EMBL" id="TCO64928.1"/>
    </source>
</evidence>
<keyword evidence="3" id="KW-1185">Reference proteome</keyword>
<organism evidence="2 3">
    <name type="scientific">Actinocrispum wychmicini</name>
    <dbReference type="NCBI Taxonomy" id="1213861"/>
    <lineage>
        <taxon>Bacteria</taxon>
        <taxon>Bacillati</taxon>
        <taxon>Actinomycetota</taxon>
        <taxon>Actinomycetes</taxon>
        <taxon>Pseudonocardiales</taxon>
        <taxon>Pseudonocardiaceae</taxon>
        <taxon>Actinocrispum</taxon>
    </lineage>
</organism>
<comment type="caution">
    <text evidence="2">The sequence shown here is derived from an EMBL/GenBank/DDBJ whole genome shotgun (WGS) entry which is preliminary data.</text>
</comment>
<name>A0A4R2K570_9PSEU</name>
<feature type="domain" description="DNA-binding phage zinc finger" evidence="1">
    <location>
        <begin position="17"/>
        <end position="68"/>
    </location>
</feature>
<dbReference type="Pfam" id="PF24623">
    <property type="entry name" value="Phage_zn_bind_8"/>
    <property type="match status" value="1"/>
</dbReference>
<evidence type="ECO:0000259" key="1">
    <source>
        <dbReference type="Pfam" id="PF24623"/>
    </source>
</evidence>
<protein>
    <recommendedName>
        <fullName evidence="1">DNA-binding phage zinc finger domain-containing protein</fullName>
    </recommendedName>
</protein>